<keyword evidence="3 5" id="KW-0732">Signal</keyword>
<dbReference type="GO" id="GO:0005576">
    <property type="term" value="C:extracellular region"/>
    <property type="evidence" value="ECO:0007669"/>
    <property type="project" value="UniProtKB-SubCell"/>
</dbReference>
<evidence type="ECO:0000313" key="6">
    <source>
        <dbReference type="EMBL" id="PIA63469.1"/>
    </source>
</evidence>
<sequence length="94" mass="10476">MASSPHPSQSCSLSCCFIFLVLFILPWSCTSTRSGGTMIVDDVENSKLLHKENKLHVGVRYQTLVFNFFPKGNPIPPSGPSKRHNNFVNSIPRN</sequence>
<evidence type="ECO:0000256" key="3">
    <source>
        <dbReference type="ARBA" id="ARBA00022729"/>
    </source>
</evidence>
<dbReference type="EMBL" id="KZ305019">
    <property type="protein sequence ID" value="PIA63469.1"/>
    <property type="molecule type" value="Genomic_DNA"/>
</dbReference>
<dbReference type="PANTHER" id="PTHR33599:SF20">
    <property type="entry name" value="PROTEIN IDA"/>
    <property type="match status" value="1"/>
</dbReference>
<dbReference type="AlphaFoldDB" id="A0A2G5F665"/>
<keyword evidence="7" id="KW-1185">Reference proteome</keyword>
<evidence type="ECO:0000256" key="5">
    <source>
        <dbReference type="SAM" id="SignalP"/>
    </source>
</evidence>
<dbReference type="InterPro" id="IPR039639">
    <property type="entry name" value="IDA-like"/>
</dbReference>
<dbReference type="InParanoid" id="A0A2G5F665"/>
<dbReference type="OrthoDB" id="994133at2759"/>
<feature type="chain" id="PRO_5013948997" evidence="5">
    <location>
        <begin position="32"/>
        <end position="94"/>
    </location>
</feature>
<gene>
    <name evidence="6" type="ORF">AQUCO_00201071v1</name>
</gene>
<dbReference type="GO" id="GO:0010227">
    <property type="term" value="P:floral organ abscission"/>
    <property type="evidence" value="ECO:0007669"/>
    <property type="project" value="InterPro"/>
</dbReference>
<reference evidence="6 7" key="1">
    <citation type="submission" date="2017-09" db="EMBL/GenBank/DDBJ databases">
        <title>WGS assembly of Aquilegia coerulea Goldsmith.</title>
        <authorList>
            <person name="Hodges S."/>
            <person name="Kramer E."/>
            <person name="Nordborg M."/>
            <person name="Tomkins J."/>
            <person name="Borevitz J."/>
            <person name="Derieg N."/>
            <person name="Yan J."/>
            <person name="Mihaltcheva S."/>
            <person name="Hayes R.D."/>
            <person name="Rokhsar D."/>
        </authorList>
    </citation>
    <scope>NUCLEOTIDE SEQUENCE [LARGE SCALE GENOMIC DNA]</scope>
    <source>
        <strain evidence="7">cv. Goldsmith</strain>
    </source>
</reference>
<evidence type="ECO:0000313" key="7">
    <source>
        <dbReference type="Proteomes" id="UP000230069"/>
    </source>
</evidence>
<dbReference type="Proteomes" id="UP000230069">
    <property type="component" value="Unassembled WGS sequence"/>
</dbReference>
<name>A0A2G5F665_AQUCA</name>
<feature type="region of interest" description="Disordered" evidence="4">
    <location>
        <begin position="75"/>
        <end position="94"/>
    </location>
</feature>
<proteinExistence type="predicted"/>
<comment type="subcellular location">
    <subcellularLocation>
        <location evidence="1">Secreted</location>
        <location evidence="1">Extracellular space</location>
    </subcellularLocation>
</comment>
<dbReference type="PANTHER" id="PTHR33599">
    <property type="entry name" value="PROTEIN IDA-LIKE 5"/>
    <property type="match status" value="1"/>
</dbReference>
<protein>
    <submittedName>
        <fullName evidence="6">Uncharacterized protein</fullName>
    </submittedName>
</protein>
<organism evidence="6 7">
    <name type="scientific">Aquilegia coerulea</name>
    <name type="common">Rocky mountain columbine</name>
    <dbReference type="NCBI Taxonomy" id="218851"/>
    <lineage>
        <taxon>Eukaryota</taxon>
        <taxon>Viridiplantae</taxon>
        <taxon>Streptophyta</taxon>
        <taxon>Embryophyta</taxon>
        <taxon>Tracheophyta</taxon>
        <taxon>Spermatophyta</taxon>
        <taxon>Magnoliopsida</taxon>
        <taxon>Ranunculales</taxon>
        <taxon>Ranunculaceae</taxon>
        <taxon>Thalictroideae</taxon>
        <taxon>Aquilegia</taxon>
    </lineage>
</organism>
<feature type="signal peptide" evidence="5">
    <location>
        <begin position="1"/>
        <end position="31"/>
    </location>
</feature>
<evidence type="ECO:0000256" key="1">
    <source>
        <dbReference type="ARBA" id="ARBA00004239"/>
    </source>
</evidence>
<keyword evidence="2" id="KW-0964">Secreted</keyword>
<evidence type="ECO:0000256" key="4">
    <source>
        <dbReference type="SAM" id="MobiDB-lite"/>
    </source>
</evidence>
<accession>A0A2G5F665</accession>
<evidence type="ECO:0000256" key="2">
    <source>
        <dbReference type="ARBA" id="ARBA00022525"/>
    </source>
</evidence>